<dbReference type="Gene3D" id="3.40.1350.10">
    <property type="match status" value="1"/>
</dbReference>
<evidence type="ECO:0000313" key="3">
    <source>
        <dbReference type="Proteomes" id="UP000277537"/>
    </source>
</evidence>
<dbReference type="RefSeq" id="WP_125274923.1">
    <property type="nucleotide sequence ID" value="NZ_RHXE01000062.1"/>
</dbReference>
<dbReference type="InterPro" id="IPR007560">
    <property type="entry name" value="Restrct_endonuc_IV_Mrr"/>
</dbReference>
<feature type="domain" description="Restriction endonuclease type IV Mrr" evidence="1">
    <location>
        <begin position="49"/>
        <end position="122"/>
    </location>
</feature>
<dbReference type="GO" id="GO:0003677">
    <property type="term" value="F:DNA binding"/>
    <property type="evidence" value="ECO:0007669"/>
    <property type="project" value="InterPro"/>
</dbReference>
<sequence>MVKNTGREYEEFVQTLYKAILASEKLGLGKQNNIVVEINKILTDRNGVERQFDIYWEYNLGGINYQTVIECKDYSRKVSIEKIDALIGKLNDFPNIRGLFATTLGYQSGAEIKANQHNIDLLVIRQQTDADWNDAEGNPLIREVNIEMVAIRPAHITNFNILLPVGSDPIQFTDHLNIEISIKNDETGESFTLFDLQHKLLDGHNGGYGEFTRDFRFPGSMTTPSGTIVIEGFIVSYIHLEPAKSTLNIDFSEKLLGVVEYLNQGKKAKVFQEFIHVEDRP</sequence>
<dbReference type="GO" id="GO:0004519">
    <property type="term" value="F:endonuclease activity"/>
    <property type="evidence" value="ECO:0007669"/>
    <property type="project" value="UniProtKB-KW"/>
</dbReference>
<keyword evidence="2" id="KW-0540">Nuclease</keyword>
<protein>
    <submittedName>
        <fullName evidence="2">Restriction endonuclease</fullName>
    </submittedName>
</protein>
<reference evidence="2 3" key="1">
    <citation type="submission" date="2018-10" db="EMBL/GenBank/DDBJ databases">
        <title>Transmission dynamics of multidrug resistant bacteria on intensive care unit surfaces.</title>
        <authorList>
            <person name="D'Souza A.W."/>
            <person name="Potter R.F."/>
            <person name="Wallace M."/>
            <person name="Shupe A."/>
            <person name="Patel S."/>
            <person name="Sun S."/>
            <person name="Gul D."/>
            <person name="Kwon J.H."/>
            <person name="Andleeb S."/>
            <person name="Burnham C.-A.D."/>
            <person name="Dantas G."/>
        </authorList>
    </citation>
    <scope>NUCLEOTIDE SEQUENCE [LARGE SCALE GENOMIC DNA]</scope>
    <source>
        <strain evidence="2 3">AJ_385</strain>
    </source>
</reference>
<proteinExistence type="predicted"/>
<dbReference type="InterPro" id="IPR011335">
    <property type="entry name" value="Restrct_endonuc-II-like"/>
</dbReference>
<gene>
    <name evidence="2" type="ORF">EGT73_16500</name>
</gene>
<name>A0A3R9LFK9_ACIJO</name>
<dbReference type="InterPro" id="IPR011856">
    <property type="entry name" value="tRNA_endonuc-like_dom_sf"/>
</dbReference>
<accession>A0A3R9LFK9</accession>
<dbReference type="EMBL" id="RHXE01000062">
    <property type="protein sequence ID" value="RSE18176.1"/>
    <property type="molecule type" value="Genomic_DNA"/>
</dbReference>
<dbReference type="Pfam" id="PF04471">
    <property type="entry name" value="Mrr_cat"/>
    <property type="match status" value="1"/>
</dbReference>
<dbReference type="GO" id="GO:0009307">
    <property type="term" value="P:DNA restriction-modification system"/>
    <property type="evidence" value="ECO:0007669"/>
    <property type="project" value="InterPro"/>
</dbReference>
<dbReference type="AlphaFoldDB" id="A0A3R9LFK9"/>
<dbReference type="Proteomes" id="UP000277537">
    <property type="component" value="Unassembled WGS sequence"/>
</dbReference>
<keyword evidence="2" id="KW-0378">Hydrolase</keyword>
<evidence type="ECO:0000259" key="1">
    <source>
        <dbReference type="Pfam" id="PF04471"/>
    </source>
</evidence>
<organism evidence="2 3">
    <name type="scientific">Acinetobacter johnsonii</name>
    <dbReference type="NCBI Taxonomy" id="40214"/>
    <lineage>
        <taxon>Bacteria</taxon>
        <taxon>Pseudomonadati</taxon>
        <taxon>Pseudomonadota</taxon>
        <taxon>Gammaproteobacteria</taxon>
        <taxon>Moraxellales</taxon>
        <taxon>Moraxellaceae</taxon>
        <taxon>Acinetobacter</taxon>
    </lineage>
</organism>
<evidence type="ECO:0000313" key="2">
    <source>
        <dbReference type="EMBL" id="RSE18176.1"/>
    </source>
</evidence>
<dbReference type="SUPFAM" id="SSF52980">
    <property type="entry name" value="Restriction endonuclease-like"/>
    <property type="match status" value="1"/>
</dbReference>
<comment type="caution">
    <text evidence="2">The sequence shown here is derived from an EMBL/GenBank/DDBJ whole genome shotgun (WGS) entry which is preliminary data.</text>
</comment>
<keyword evidence="2" id="KW-0255">Endonuclease</keyword>